<dbReference type="eggNOG" id="COG1196">
    <property type="taxonomic scope" value="Bacteria"/>
</dbReference>
<evidence type="ECO:0000256" key="1">
    <source>
        <dbReference type="SAM" id="Coils"/>
    </source>
</evidence>
<dbReference type="GO" id="GO:0006302">
    <property type="term" value="P:double-strand break repair"/>
    <property type="evidence" value="ECO:0007669"/>
    <property type="project" value="InterPro"/>
</dbReference>
<dbReference type="KEGG" id="rpm:RSPPHO_02103"/>
<dbReference type="InterPro" id="IPR038729">
    <property type="entry name" value="Rad50/SbcC_AAA"/>
</dbReference>
<protein>
    <submittedName>
        <fullName evidence="3">ABC transporter ATP-binding protein</fullName>
    </submittedName>
</protein>
<evidence type="ECO:0000259" key="2">
    <source>
        <dbReference type="Pfam" id="PF13476"/>
    </source>
</evidence>
<dbReference type="Proteomes" id="UP000033220">
    <property type="component" value="Chromosome DSM 122"/>
</dbReference>
<evidence type="ECO:0000313" key="4">
    <source>
        <dbReference type="Proteomes" id="UP000033220"/>
    </source>
</evidence>
<keyword evidence="3" id="KW-0067">ATP-binding</keyword>
<feature type="domain" description="Rad50/SbcC-type AAA" evidence="2">
    <location>
        <begin position="9"/>
        <end position="232"/>
    </location>
</feature>
<keyword evidence="1" id="KW-0175">Coiled coil</keyword>
<dbReference type="GO" id="GO:0016887">
    <property type="term" value="F:ATP hydrolysis activity"/>
    <property type="evidence" value="ECO:0007669"/>
    <property type="project" value="InterPro"/>
</dbReference>
<dbReference type="PATRIC" id="fig|1150469.3.peg.2369"/>
<dbReference type="GO" id="GO:0005524">
    <property type="term" value="F:ATP binding"/>
    <property type="evidence" value="ECO:0007669"/>
    <property type="project" value="UniProtKB-KW"/>
</dbReference>
<dbReference type="Gene3D" id="3.40.50.300">
    <property type="entry name" value="P-loop containing nucleotide triphosphate hydrolases"/>
    <property type="match status" value="2"/>
</dbReference>
<dbReference type="HOGENOM" id="CLU_024631_1_0_5"/>
<dbReference type="PANTHER" id="PTHR32114:SF2">
    <property type="entry name" value="ABC TRANSPORTER ABCH.3"/>
    <property type="match status" value="1"/>
</dbReference>
<feature type="coiled-coil region" evidence="1">
    <location>
        <begin position="214"/>
        <end position="278"/>
    </location>
</feature>
<accession>H6SL64</accession>
<dbReference type="PANTHER" id="PTHR32114">
    <property type="entry name" value="ABC TRANSPORTER ABCH.3"/>
    <property type="match status" value="1"/>
</dbReference>
<reference evidence="3 4" key="1">
    <citation type="submission" date="2012-02" db="EMBL/GenBank/DDBJ databases">
        <title>Shotgun genome sequence of Phaeospirillum photometricum DSM 122.</title>
        <authorList>
            <person name="Duquesne K."/>
            <person name="Sturgis J."/>
        </authorList>
    </citation>
    <scope>NUCLEOTIDE SEQUENCE [LARGE SCALE GENOMIC DNA]</scope>
    <source>
        <strain evidence="4">DSM122</strain>
    </source>
</reference>
<organism evidence="3 4">
    <name type="scientific">Pararhodospirillum photometricum DSM 122</name>
    <dbReference type="NCBI Taxonomy" id="1150469"/>
    <lineage>
        <taxon>Bacteria</taxon>
        <taxon>Pseudomonadati</taxon>
        <taxon>Pseudomonadota</taxon>
        <taxon>Alphaproteobacteria</taxon>
        <taxon>Rhodospirillales</taxon>
        <taxon>Rhodospirillaceae</taxon>
        <taxon>Pararhodospirillum</taxon>
    </lineage>
</organism>
<dbReference type="InterPro" id="IPR027417">
    <property type="entry name" value="P-loop_NTPase"/>
</dbReference>
<dbReference type="EMBL" id="HE663493">
    <property type="protein sequence ID" value="CCG08729.1"/>
    <property type="molecule type" value="Genomic_DNA"/>
</dbReference>
<name>H6SL64_PARPM</name>
<dbReference type="SUPFAM" id="SSF52540">
    <property type="entry name" value="P-loop containing nucleoside triphosphate hydrolases"/>
    <property type="match status" value="1"/>
</dbReference>
<keyword evidence="3" id="KW-0547">Nucleotide-binding</keyword>
<gene>
    <name evidence="3" type="ORF">RSPPHO_02103</name>
</gene>
<dbReference type="AlphaFoldDB" id="H6SL64"/>
<dbReference type="RefSeq" id="WP_014415363.1">
    <property type="nucleotide sequence ID" value="NC_017059.1"/>
</dbReference>
<evidence type="ECO:0000313" key="3">
    <source>
        <dbReference type="EMBL" id="CCG08729.1"/>
    </source>
</evidence>
<proteinExistence type="predicted"/>
<dbReference type="OrthoDB" id="9795626at2"/>
<keyword evidence="4" id="KW-1185">Reference proteome</keyword>
<sequence length="696" mass="78526">MKLIRAKFDGFRLLNGVELVFSTDRERNITVIRAANESGKTTMLHALQWCLFGDDALPSSYNLFSMDLSLGETSKTCVEIDYEIEGKRGMQRYKIIRSLIENVGTQMHGKSDAQLYEITLNGTKEIPNVEAYLAAHMPSELREVFFTDGDRALSFIEGKKTEQQKRVKKAIEQLMGLPMLEKAVSHIKASESDLRSKADEASGNQELHAIRVELEKLDTEIPAISQQLETLKDQITHLNELHAKANSDLEEALKRGNREEIARELARVRKHKAAAEGRIKTAESSQAGLLSNKTFARELLRDKMKAAGQILDVLRQKGQIPNKTIPILEDRLRHSDCICGESLDKNTQDGMRRRKYIEKLIEDSKDADALRSKVSDLYFEGRDLFQENPAQWLKAYAEAFKTRNLEQRVYGDLCSEEANLEVRLAKVQDDDVQRAREMRDTYQKQLQECISEVSKYDVSLKGKIARKVEKSKLFDVLSKKEKKGRKYALELQVARDIKSVFEGTLDLMKTREVQSVSSLMNEYFLQMIGADPENALIQKAAIDSDFRIVVHGRNNRVMDPSLDLNGASRRALTIAFVLALTEVSGVEAPNVIDTPLGMMSGFVKTAVVKVASEASDQLILFLTHDEIKGCEDILDEKAGRVMTVTNPVHYPKILKNDPGTSEAKALLCQCDHRNFCKLCERRESARQPVVAEVGNV</sequence>
<dbReference type="STRING" id="1150469.RSPPHO_02103"/>
<dbReference type="Pfam" id="PF13476">
    <property type="entry name" value="AAA_23"/>
    <property type="match status" value="1"/>
</dbReference>